<dbReference type="Proteomes" id="UP001274830">
    <property type="component" value="Unassembled WGS sequence"/>
</dbReference>
<keyword evidence="2" id="KW-1185">Reference proteome</keyword>
<evidence type="ECO:0000313" key="1">
    <source>
        <dbReference type="EMBL" id="KAK3678551.1"/>
    </source>
</evidence>
<accession>A0AAE0WUP0</accession>
<gene>
    <name evidence="1" type="ORF">LTR78_001849</name>
</gene>
<organism evidence="1 2">
    <name type="scientific">Recurvomyces mirabilis</name>
    <dbReference type="NCBI Taxonomy" id="574656"/>
    <lineage>
        <taxon>Eukaryota</taxon>
        <taxon>Fungi</taxon>
        <taxon>Dikarya</taxon>
        <taxon>Ascomycota</taxon>
        <taxon>Pezizomycotina</taxon>
        <taxon>Dothideomycetes</taxon>
        <taxon>Dothideomycetidae</taxon>
        <taxon>Mycosphaerellales</taxon>
        <taxon>Teratosphaeriaceae</taxon>
        <taxon>Recurvomyces</taxon>
    </lineage>
</organism>
<dbReference type="AlphaFoldDB" id="A0AAE0WUP0"/>
<comment type="caution">
    <text evidence="1">The sequence shown here is derived from an EMBL/GenBank/DDBJ whole genome shotgun (WGS) entry which is preliminary data.</text>
</comment>
<name>A0AAE0WUP0_9PEZI</name>
<sequence>MSVAILTPNISDLSKATPRLKVAAAAAEVMASIYRANSALTPLQRFGSQSAVDAEKVRRFVQHKAKYQKFQEESQQRRDKVGWLSRTTSEWDVNIADLEESGKAGEVIAAKEEKAKAWEGSKTLLDQAKQVIGRLERWSAFLDLESDDPGW</sequence>
<evidence type="ECO:0000313" key="2">
    <source>
        <dbReference type="Proteomes" id="UP001274830"/>
    </source>
</evidence>
<protein>
    <submittedName>
        <fullName evidence="1">Uncharacterized protein</fullName>
    </submittedName>
</protein>
<proteinExistence type="predicted"/>
<dbReference type="EMBL" id="JAUTXT010000004">
    <property type="protein sequence ID" value="KAK3678551.1"/>
    <property type="molecule type" value="Genomic_DNA"/>
</dbReference>
<reference evidence="1" key="1">
    <citation type="submission" date="2023-07" db="EMBL/GenBank/DDBJ databases">
        <title>Black Yeasts Isolated from many extreme environments.</title>
        <authorList>
            <person name="Coleine C."/>
            <person name="Stajich J.E."/>
            <person name="Selbmann L."/>
        </authorList>
    </citation>
    <scope>NUCLEOTIDE SEQUENCE</scope>
    <source>
        <strain evidence="1">CCFEE 5485</strain>
    </source>
</reference>